<dbReference type="Gene3D" id="3.30.40.10">
    <property type="entry name" value="Zinc/RING finger domain, C3HC4 (zinc finger)"/>
    <property type="match status" value="1"/>
</dbReference>
<dbReference type="GO" id="GO:0061630">
    <property type="term" value="F:ubiquitin protein ligase activity"/>
    <property type="evidence" value="ECO:0007669"/>
    <property type="project" value="InterPro"/>
</dbReference>
<evidence type="ECO:0000256" key="6">
    <source>
        <dbReference type="SAM" id="MobiDB-lite"/>
    </source>
</evidence>
<evidence type="ECO:0000256" key="2">
    <source>
        <dbReference type="ARBA" id="ARBA00022723"/>
    </source>
</evidence>
<dbReference type="RefSeq" id="XP_041186961.1">
    <property type="nucleotide sequence ID" value="XM_041337099.1"/>
</dbReference>
<dbReference type="PROSITE" id="PS50089">
    <property type="entry name" value="ZF_RING_2"/>
    <property type="match status" value="1"/>
</dbReference>
<dbReference type="InterPro" id="IPR036855">
    <property type="entry name" value="Znf_CCCH_sf"/>
</dbReference>
<proteinExistence type="predicted"/>
<dbReference type="Proteomes" id="UP000807769">
    <property type="component" value="Unassembled WGS sequence"/>
</dbReference>
<keyword evidence="3 5" id="KW-0863">Zinc-finger</keyword>
<feature type="non-terminal residue" evidence="9">
    <location>
        <position position="421"/>
    </location>
</feature>
<feature type="zinc finger region" description="C3H1-type" evidence="5">
    <location>
        <begin position="145"/>
        <end position="178"/>
    </location>
</feature>
<evidence type="ECO:0008006" key="11">
    <source>
        <dbReference type="Google" id="ProtNLM"/>
    </source>
</evidence>
<dbReference type="InterPro" id="IPR013083">
    <property type="entry name" value="Znf_RING/FYVE/PHD"/>
</dbReference>
<feature type="compositionally biased region" description="Polar residues" evidence="6">
    <location>
        <begin position="372"/>
        <end position="390"/>
    </location>
</feature>
<dbReference type="GO" id="GO:0008270">
    <property type="term" value="F:zinc ion binding"/>
    <property type="evidence" value="ECO:0007669"/>
    <property type="project" value="UniProtKB-KW"/>
</dbReference>
<keyword evidence="2 5" id="KW-0479">Metal-binding</keyword>
<dbReference type="PANTHER" id="PTHR11224:SF10">
    <property type="entry name" value="IP09428P-RELATED"/>
    <property type="match status" value="1"/>
</dbReference>
<sequence length="421" mass="47037">GCYAGDDCKFLHGAEEKLTPHDKSKVCRYYVQGHCTRGTRCWFRHELAKIPLDEELKHFDENMCNICMEKPQTFGLLTGCGHVFCLQCIRQWREPQGKSSDMVMSGVIKRCPYCRSPSRFITPSTHFFPQDHPRKQEVIDSYKNSMARVSCKYFAETSASGKPCCPFGLDCFYQHLNPDANHFMKVFRRQQRQRGHTFTGSASDADLADRLRLLQSILGDPTNNLHVTLSFVRQHLPALLNGMDAESGAATDALMDDDDDEDHQPFELLAESIVTERSLEFTHFVAPVTHVSLAVEESPHPPVESPVTVPTASIPPRARSASPVMGPSTTPPVPLRPSSSAEVSGPLPHSFLPWAMPRTPSPRPSSISPASMTSTVQQSNTSRFSTVLNSRSRETMIIDIEDEDEDDDDEAEEDVSLRPLT</sequence>
<reference evidence="9" key="1">
    <citation type="journal article" date="2020" name="New Phytol.">
        <title>Comparative genomics reveals dynamic genome evolution in host specialist ectomycorrhizal fungi.</title>
        <authorList>
            <person name="Lofgren L.A."/>
            <person name="Nguyen N.H."/>
            <person name="Vilgalys R."/>
            <person name="Ruytinx J."/>
            <person name="Liao H.L."/>
            <person name="Branco S."/>
            <person name="Kuo A."/>
            <person name="LaButti K."/>
            <person name="Lipzen A."/>
            <person name="Andreopoulos W."/>
            <person name="Pangilinan J."/>
            <person name="Riley R."/>
            <person name="Hundley H."/>
            <person name="Na H."/>
            <person name="Barry K."/>
            <person name="Grigoriev I.V."/>
            <person name="Stajich J.E."/>
            <person name="Kennedy P.G."/>
        </authorList>
    </citation>
    <scope>NUCLEOTIDE SEQUENCE</scope>
    <source>
        <strain evidence="9">MN1</strain>
    </source>
</reference>
<dbReference type="EMBL" id="JABBWG010000057">
    <property type="protein sequence ID" value="KAG1804481.1"/>
    <property type="molecule type" value="Genomic_DNA"/>
</dbReference>
<feature type="domain" description="RING-type" evidence="7">
    <location>
        <begin position="64"/>
        <end position="115"/>
    </location>
</feature>
<dbReference type="CDD" id="cd16521">
    <property type="entry name" value="RING-HC_MKRN"/>
    <property type="match status" value="1"/>
</dbReference>
<dbReference type="Pfam" id="PF00097">
    <property type="entry name" value="zf-C3HC4"/>
    <property type="match status" value="1"/>
</dbReference>
<dbReference type="AlphaFoldDB" id="A0A9P7J5X5"/>
<dbReference type="InterPro" id="IPR045072">
    <property type="entry name" value="MKRN-like"/>
</dbReference>
<name>A0A9P7J5X5_9AGAM</name>
<feature type="domain" description="C3H1-type" evidence="8">
    <location>
        <begin position="145"/>
        <end position="178"/>
    </location>
</feature>
<dbReference type="PROSITE" id="PS50103">
    <property type="entry name" value="ZF_C3H1"/>
    <property type="match status" value="2"/>
</dbReference>
<evidence type="ECO:0000256" key="1">
    <source>
        <dbReference type="ARBA" id="ARBA00022679"/>
    </source>
</evidence>
<dbReference type="SUPFAM" id="SSF57850">
    <property type="entry name" value="RING/U-box"/>
    <property type="match status" value="1"/>
</dbReference>
<keyword evidence="4 5" id="KW-0862">Zinc</keyword>
<organism evidence="9 10">
    <name type="scientific">Suillus subaureus</name>
    <dbReference type="NCBI Taxonomy" id="48587"/>
    <lineage>
        <taxon>Eukaryota</taxon>
        <taxon>Fungi</taxon>
        <taxon>Dikarya</taxon>
        <taxon>Basidiomycota</taxon>
        <taxon>Agaricomycotina</taxon>
        <taxon>Agaricomycetes</taxon>
        <taxon>Agaricomycetidae</taxon>
        <taxon>Boletales</taxon>
        <taxon>Suillineae</taxon>
        <taxon>Suillaceae</taxon>
        <taxon>Suillus</taxon>
    </lineage>
</organism>
<dbReference type="InterPro" id="IPR017907">
    <property type="entry name" value="Znf_RING_CS"/>
</dbReference>
<feature type="compositionally biased region" description="Acidic residues" evidence="6">
    <location>
        <begin position="399"/>
        <end position="414"/>
    </location>
</feature>
<evidence type="ECO:0000313" key="9">
    <source>
        <dbReference type="EMBL" id="KAG1804481.1"/>
    </source>
</evidence>
<evidence type="ECO:0000313" key="10">
    <source>
        <dbReference type="Proteomes" id="UP000807769"/>
    </source>
</evidence>
<dbReference type="Gene3D" id="3.30.1370.210">
    <property type="match status" value="1"/>
</dbReference>
<dbReference type="InterPro" id="IPR001841">
    <property type="entry name" value="Znf_RING"/>
</dbReference>
<evidence type="ECO:0000259" key="7">
    <source>
        <dbReference type="PROSITE" id="PS50089"/>
    </source>
</evidence>
<keyword evidence="10" id="KW-1185">Reference proteome</keyword>
<accession>A0A9P7J5X5</accession>
<feature type="region of interest" description="Disordered" evidence="6">
    <location>
        <begin position="296"/>
        <end position="421"/>
    </location>
</feature>
<dbReference type="SUPFAM" id="SSF90229">
    <property type="entry name" value="CCCH zinc finger"/>
    <property type="match status" value="1"/>
</dbReference>
<dbReference type="PROSITE" id="PS00518">
    <property type="entry name" value="ZF_RING_1"/>
    <property type="match status" value="1"/>
</dbReference>
<dbReference type="GeneID" id="64631115"/>
<evidence type="ECO:0000256" key="4">
    <source>
        <dbReference type="ARBA" id="ARBA00022833"/>
    </source>
</evidence>
<dbReference type="InterPro" id="IPR000571">
    <property type="entry name" value="Znf_CCCH"/>
</dbReference>
<comment type="caution">
    <text evidence="9">The sequence shown here is derived from an EMBL/GenBank/DDBJ whole genome shotgun (WGS) entry which is preliminary data.</text>
</comment>
<feature type="zinc finger region" description="C3H1-type" evidence="5">
    <location>
        <begin position="22"/>
        <end position="48"/>
    </location>
</feature>
<dbReference type="SMART" id="SM00184">
    <property type="entry name" value="RING"/>
    <property type="match status" value="1"/>
</dbReference>
<evidence type="ECO:0000259" key="8">
    <source>
        <dbReference type="PROSITE" id="PS50103"/>
    </source>
</evidence>
<evidence type="ECO:0000256" key="5">
    <source>
        <dbReference type="PROSITE-ProRule" id="PRU00723"/>
    </source>
</evidence>
<evidence type="ECO:0000256" key="3">
    <source>
        <dbReference type="ARBA" id="ARBA00022771"/>
    </source>
</evidence>
<keyword evidence="1" id="KW-0808">Transferase</keyword>
<feature type="domain" description="C3H1-type" evidence="8">
    <location>
        <begin position="22"/>
        <end position="48"/>
    </location>
</feature>
<gene>
    <name evidence="9" type="ORF">BJ212DRAFT_1393300</name>
</gene>
<dbReference type="OrthoDB" id="250836at2759"/>
<protein>
    <recommendedName>
        <fullName evidence="11">RING-type E3 ubiquitin transferase</fullName>
    </recommendedName>
</protein>
<dbReference type="PANTHER" id="PTHR11224">
    <property type="entry name" value="MAKORIN-RELATED"/>
    <property type="match status" value="1"/>
</dbReference>
<dbReference type="GO" id="GO:0000209">
    <property type="term" value="P:protein polyubiquitination"/>
    <property type="evidence" value="ECO:0007669"/>
    <property type="project" value="InterPro"/>
</dbReference>
<dbReference type="InterPro" id="IPR018957">
    <property type="entry name" value="Znf_C3HC4_RING-type"/>
</dbReference>
<dbReference type="SMART" id="SM00356">
    <property type="entry name" value="ZnF_C3H1"/>
    <property type="match status" value="2"/>
</dbReference>